<evidence type="ECO:0000256" key="1">
    <source>
        <dbReference type="SAM" id="MobiDB-lite"/>
    </source>
</evidence>
<organism evidence="2 3">
    <name type="scientific">Streptomyces hyaluromycini</name>
    <dbReference type="NCBI Taxonomy" id="1377993"/>
    <lineage>
        <taxon>Bacteria</taxon>
        <taxon>Bacillati</taxon>
        <taxon>Actinomycetota</taxon>
        <taxon>Actinomycetes</taxon>
        <taxon>Kitasatosporales</taxon>
        <taxon>Streptomycetaceae</taxon>
        <taxon>Streptomyces</taxon>
    </lineage>
</organism>
<comment type="caution">
    <text evidence="2">The sequence shown here is derived from an EMBL/GenBank/DDBJ whole genome shotgun (WGS) entry which is preliminary data.</text>
</comment>
<dbReference type="GO" id="GO:0051301">
    <property type="term" value="P:cell division"/>
    <property type="evidence" value="ECO:0007669"/>
    <property type="project" value="UniProtKB-KW"/>
</dbReference>
<dbReference type="EMBL" id="JBEPEK010000233">
    <property type="protein sequence ID" value="MER7183274.1"/>
    <property type="molecule type" value="Genomic_DNA"/>
</dbReference>
<dbReference type="Proteomes" id="UP001474181">
    <property type="component" value="Unassembled WGS sequence"/>
</dbReference>
<accession>A0ABV1X2P3</accession>
<evidence type="ECO:0000313" key="2">
    <source>
        <dbReference type="EMBL" id="MER7183274.1"/>
    </source>
</evidence>
<keyword evidence="3" id="KW-1185">Reference proteome</keyword>
<keyword evidence="2" id="KW-0131">Cell cycle</keyword>
<gene>
    <name evidence="2" type="ORF">ABT404_28030</name>
</gene>
<protein>
    <submittedName>
        <fullName evidence="2">Cell division protein DivIVA</fullName>
    </submittedName>
</protein>
<feature type="non-terminal residue" evidence="2">
    <location>
        <position position="1"/>
    </location>
</feature>
<evidence type="ECO:0000313" key="3">
    <source>
        <dbReference type="Proteomes" id="UP001474181"/>
    </source>
</evidence>
<name>A0ABV1X2P3_9ACTN</name>
<reference evidence="2 3" key="1">
    <citation type="submission" date="2024-06" db="EMBL/GenBank/DDBJ databases">
        <title>The Natural Products Discovery Center: Release of the First 8490 Sequenced Strains for Exploring Actinobacteria Biosynthetic Diversity.</title>
        <authorList>
            <person name="Kalkreuter E."/>
            <person name="Kautsar S.A."/>
            <person name="Yang D."/>
            <person name="Bader C.D."/>
            <person name="Teijaro C.N."/>
            <person name="Fluegel L."/>
            <person name="Davis C.M."/>
            <person name="Simpson J.R."/>
            <person name="Lauterbach L."/>
            <person name="Steele A.D."/>
            <person name="Gui C."/>
            <person name="Meng S."/>
            <person name="Li G."/>
            <person name="Viehrig K."/>
            <person name="Ye F."/>
            <person name="Su P."/>
            <person name="Kiefer A.F."/>
            <person name="Nichols A."/>
            <person name="Cepeda A.J."/>
            <person name="Yan W."/>
            <person name="Fan B."/>
            <person name="Jiang Y."/>
            <person name="Adhikari A."/>
            <person name="Zheng C.-J."/>
            <person name="Schuster L."/>
            <person name="Cowan T.M."/>
            <person name="Smanski M.J."/>
            <person name="Chevrette M.G."/>
            <person name="De Carvalho L.P.S."/>
            <person name="Shen B."/>
        </authorList>
    </citation>
    <scope>NUCLEOTIDE SEQUENCE [LARGE SCALE GENOMIC DNA]</scope>
    <source>
        <strain evidence="2 3">NPDC000234</strain>
    </source>
</reference>
<feature type="region of interest" description="Disordered" evidence="1">
    <location>
        <begin position="1"/>
        <end position="53"/>
    </location>
</feature>
<keyword evidence="2" id="KW-0132">Cell division</keyword>
<proteinExistence type="predicted"/>
<feature type="compositionally biased region" description="Low complexity" evidence="1">
    <location>
        <begin position="8"/>
        <end position="26"/>
    </location>
</feature>
<sequence>GGGPSPAGPSYGGQQQMTPAMTQPMAPVRPQGPSPMGQAPSPMRGFLIDEDDN</sequence>